<evidence type="ECO:0000256" key="12">
    <source>
        <dbReference type="SAM" id="MobiDB-lite"/>
    </source>
</evidence>
<dbReference type="SMART" id="SM00132">
    <property type="entry name" value="LIM"/>
    <property type="match status" value="2"/>
</dbReference>
<feature type="DNA-binding region" description="Homeobox" evidence="9">
    <location>
        <begin position="358"/>
        <end position="417"/>
    </location>
</feature>
<dbReference type="GO" id="GO:0045664">
    <property type="term" value="P:regulation of neuron differentiation"/>
    <property type="evidence" value="ECO:0007669"/>
    <property type="project" value="UniProtKB-ARBA"/>
</dbReference>
<keyword evidence="8 9" id="KW-0539">Nucleus</keyword>
<sequence>MLFFPPPAPEATDLMVDTTAVDGLLLSTVLMARPSELEQQQRNLQQEQLQHQLFIMEQQLQQQIPPCGGEPPLIQPNVPNSTAPFGGLLTAATQIAGVDAVNGNAMLAPTSAIMPPISGISPICPSFLLVDGQSWHSECCVCVICDQNLEKDGSTCFVRDGFLFCHRDYFTKFGKPCERCGIPISRGELVMKVPKSGNSVEQSLFHIQCFSCVFCGQLLSPGQQFAVGLPSHPGGALFCSAHFHLNPAMVIGQQYSHKMSEEEQVRFLAEICSSSLAQCQQTPRKVFEQLSSGLISPNNSQIDSRNAFMESVKENPEAFRLSSASVTPNGTEAYCAGQNGGSSNGGETPAGNGGNGRQKRMRTSFKHHQLRTMKTYFQKNHNPDAKDLKQLAQKTGLTKRVLQVWFQNARAKHRRTQQHRGEIGGMDGSTPSLFTAMSVAQMHASSVPSSTSVGSGGAIHGEYTPNVGHSLPPPQSVADLPPVPPMFVPSIGTKANSAADSPNGAASMGPRSVGSSSASSFSSAAERSGSSFENEAN</sequence>
<feature type="domain" description="LIM zinc-binding" evidence="13">
    <location>
        <begin position="108"/>
        <end position="175"/>
    </location>
</feature>
<dbReference type="PROSITE" id="PS00027">
    <property type="entry name" value="HOMEOBOX_1"/>
    <property type="match status" value="1"/>
</dbReference>
<dbReference type="InterPro" id="IPR001356">
    <property type="entry name" value="HD"/>
</dbReference>
<evidence type="ECO:0000256" key="7">
    <source>
        <dbReference type="ARBA" id="ARBA00023155"/>
    </source>
</evidence>
<evidence type="ECO:0000313" key="15">
    <source>
        <dbReference type="Proteomes" id="UP000887572"/>
    </source>
</evidence>
<feature type="compositionally biased region" description="Low complexity" evidence="12">
    <location>
        <begin position="511"/>
        <end position="537"/>
    </location>
</feature>
<evidence type="ECO:0000256" key="4">
    <source>
        <dbReference type="ARBA" id="ARBA00022833"/>
    </source>
</evidence>
<dbReference type="GO" id="GO:0030182">
    <property type="term" value="P:neuron differentiation"/>
    <property type="evidence" value="ECO:0007669"/>
    <property type="project" value="TreeGrafter"/>
</dbReference>
<dbReference type="GO" id="GO:0000977">
    <property type="term" value="F:RNA polymerase II transcription regulatory region sequence-specific DNA binding"/>
    <property type="evidence" value="ECO:0007669"/>
    <property type="project" value="UniProtKB-ARBA"/>
</dbReference>
<name>A0A914HWZ2_GLORO</name>
<feature type="region of interest" description="Disordered" evidence="12">
    <location>
        <begin position="489"/>
        <end position="537"/>
    </location>
</feature>
<dbReference type="InterPro" id="IPR001781">
    <property type="entry name" value="Znf_LIM"/>
</dbReference>
<dbReference type="InterPro" id="IPR017970">
    <property type="entry name" value="Homeobox_CS"/>
</dbReference>
<dbReference type="SMART" id="SM00389">
    <property type="entry name" value="HOX"/>
    <property type="match status" value="1"/>
</dbReference>
<evidence type="ECO:0000256" key="3">
    <source>
        <dbReference type="ARBA" id="ARBA00022737"/>
    </source>
</evidence>
<dbReference type="PANTHER" id="PTHR24208">
    <property type="entry name" value="LIM/HOMEOBOX PROTEIN LHX"/>
    <property type="match status" value="1"/>
</dbReference>
<dbReference type="WBParaSite" id="Gr19_v10_g5426.t1">
    <property type="protein sequence ID" value="Gr19_v10_g5426.t1"/>
    <property type="gene ID" value="Gr19_v10_g5426"/>
</dbReference>
<dbReference type="PROSITE" id="PS50023">
    <property type="entry name" value="LIM_DOMAIN_2"/>
    <property type="match status" value="1"/>
</dbReference>
<dbReference type="Pfam" id="PF00046">
    <property type="entry name" value="Homeodomain"/>
    <property type="match status" value="1"/>
</dbReference>
<dbReference type="PANTHER" id="PTHR24208:SF168">
    <property type="entry name" value="PROTEIN APTEROUS"/>
    <property type="match status" value="1"/>
</dbReference>
<evidence type="ECO:0000259" key="13">
    <source>
        <dbReference type="PROSITE" id="PS50023"/>
    </source>
</evidence>
<dbReference type="GO" id="GO:0045944">
    <property type="term" value="P:positive regulation of transcription by RNA polymerase II"/>
    <property type="evidence" value="ECO:0007669"/>
    <property type="project" value="UniProtKB-ARBA"/>
</dbReference>
<evidence type="ECO:0000259" key="14">
    <source>
        <dbReference type="PROSITE" id="PS50071"/>
    </source>
</evidence>
<organism evidence="15 16">
    <name type="scientific">Globodera rostochiensis</name>
    <name type="common">Golden nematode worm</name>
    <name type="synonym">Heterodera rostochiensis</name>
    <dbReference type="NCBI Taxonomy" id="31243"/>
    <lineage>
        <taxon>Eukaryota</taxon>
        <taxon>Metazoa</taxon>
        <taxon>Ecdysozoa</taxon>
        <taxon>Nematoda</taxon>
        <taxon>Chromadorea</taxon>
        <taxon>Rhabditida</taxon>
        <taxon>Tylenchina</taxon>
        <taxon>Tylenchomorpha</taxon>
        <taxon>Tylenchoidea</taxon>
        <taxon>Heteroderidae</taxon>
        <taxon>Heteroderinae</taxon>
        <taxon>Globodera</taxon>
    </lineage>
</organism>
<accession>A0A914HWZ2</accession>
<keyword evidence="5 10" id="KW-0440">LIM domain</keyword>
<keyword evidence="7 9" id="KW-0371">Homeobox</keyword>
<reference evidence="16" key="1">
    <citation type="submission" date="2022-11" db="UniProtKB">
        <authorList>
            <consortium name="WormBaseParasite"/>
        </authorList>
    </citation>
    <scope>IDENTIFICATION</scope>
</reference>
<dbReference type="GO" id="GO:0046872">
    <property type="term" value="F:metal ion binding"/>
    <property type="evidence" value="ECO:0007669"/>
    <property type="project" value="UniProtKB-KW"/>
</dbReference>
<dbReference type="GO" id="GO:0000981">
    <property type="term" value="F:DNA-binding transcription factor activity, RNA polymerase II-specific"/>
    <property type="evidence" value="ECO:0007669"/>
    <property type="project" value="InterPro"/>
</dbReference>
<comment type="subcellular location">
    <subcellularLocation>
        <location evidence="1 9 11">Nucleus</location>
    </subcellularLocation>
</comment>
<dbReference type="Proteomes" id="UP000887572">
    <property type="component" value="Unplaced"/>
</dbReference>
<proteinExistence type="predicted"/>
<keyword evidence="15" id="KW-1185">Reference proteome</keyword>
<dbReference type="SUPFAM" id="SSF46689">
    <property type="entry name" value="Homeodomain-like"/>
    <property type="match status" value="1"/>
</dbReference>
<dbReference type="AlphaFoldDB" id="A0A914HWZ2"/>
<evidence type="ECO:0000256" key="8">
    <source>
        <dbReference type="ARBA" id="ARBA00023242"/>
    </source>
</evidence>
<evidence type="ECO:0000313" key="16">
    <source>
        <dbReference type="WBParaSite" id="Gr19_v10_g5426.t1"/>
    </source>
</evidence>
<evidence type="ECO:0000256" key="1">
    <source>
        <dbReference type="ARBA" id="ARBA00004123"/>
    </source>
</evidence>
<protein>
    <submittedName>
        <fullName evidence="16">Uncharacterized protein</fullName>
    </submittedName>
</protein>
<dbReference type="Pfam" id="PF00412">
    <property type="entry name" value="LIM"/>
    <property type="match status" value="2"/>
</dbReference>
<feature type="domain" description="Homeobox" evidence="14">
    <location>
        <begin position="356"/>
        <end position="416"/>
    </location>
</feature>
<dbReference type="InterPro" id="IPR009057">
    <property type="entry name" value="Homeodomain-like_sf"/>
</dbReference>
<keyword evidence="6 9" id="KW-0238">DNA-binding</keyword>
<keyword evidence="2 10" id="KW-0479">Metal-binding</keyword>
<feature type="region of interest" description="Disordered" evidence="12">
    <location>
        <begin position="447"/>
        <end position="476"/>
    </location>
</feature>
<dbReference type="Gene3D" id="1.10.10.60">
    <property type="entry name" value="Homeodomain-like"/>
    <property type="match status" value="1"/>
</dbReference>
<evidence type="ECO:0000256" key="2">
    <source>
        <dbReference type="ARBA" id="ARBA00022723"/>
    </source>
</evidence>
<evidence type="ECO:0000256" key="9">
    <source>
        <dbReference type="PROSITE-ProRule" id="PRU00108"/>
    </source>
</evidence>
<feature type="region of interest" description="Disordered" evidence="12">
    <location>
        <begin position="338"/>
        <end position="359"/>
    </location>
</feature>
<evidence type="ECO:0000256" key="6">
    <source>
        <dbReference type="ARBA" id="ARBA00023125"/>
    </source>
</evidence>
<dbReference type="CDD" id="cd00086">
    <property type="entry name" value="homeodomain"/>
    <property type="match status" value="1"/>
</dbReference>
<dbReference type="Gene3D" id="2.10.110.10">
    <property type="entry name" value="Cysteine Rich Protein"/>
    <property type="match status" value="2"/>
</dbReference>
<dbReference type="SUPFAM" id="SSF57716">
    <property type="entry name" value="Glucocorticoid receptor-like (DNA-binding domain)"/>
    <property type="match status" value="1"/>
</dbReference>
<dbReference type="PROSITE" id="PS50071">
    <property type="entry name" value="HOMEOBOX_2"/>
    <property type="match status" value="1"/>
</dbReference>
<keyword evidence="3" id="KW-0677">Repeat</keyword>
<dbReference type="FunFam" id="1.10.10.60:FF:000027">
    <property type="entry name" value="LIM/homeobox protein Lhx9"/>
    <property type="match status" value="1"/>
</dbReference>
<evidence type="ECO:0000256" key="5">
    <source>
        <dbReference type="ARBA" id="ARBA00023038"/>
    </source>
</evidence>
<evidence type="ECO:0000256" key="10">
    <source>
        <dbReference type="PROSITE-ProRule" id="PRU00125"/>
    </source>
</evidence>
<evidence type="ECO:0000256" key="11">
    <source>
        <dbReference type="RuleBase" id="RU000682"/>
    </source>
</evidence>
<keyword evidence="4 10" id="KW-0862">Zinc</keyword>
<dbReference type="InterPro" id="IPR050453">
    <property type="entry name" value="LIM_Homeobox_TF"/>
</dbReference>
<dbReference type="GO" id="GO:0005634">
    <property type="term" value="C:nucleus"/>
    <property type="evidence" value="ECO:0007669"/>
    <property type="project" value="UniProtKB-SubCell"/>
</dbReference>